<sequence>MNDDLRQYAGIIEQLKPHVASPDFSKRISDLTPGLPNERRFLIKMEVKRLARPCVRSIDLRGHVQGECRLYEFGGIKHYLDDIAIKAFEKQVALYGTFTFGVYEAVMETENNYRVMRDKAGEAAAAKPTANQAMPIEKYSVPVVNLLSYARRQHERMNFAVTVEVITYHQQSWRGNSVDISAEGLQIKLSPDARISTGEVIEIFFRGLEEEFSMDKKQGIVYEVLKTVFKNDHQYLMLKRHSENTDTPFDAFLENFIHGNKRRYKVNMSNTIDAIFNKTVEQFLSPRSPSVPVFIGIEEGKLVPRYAMTNEVNTDILDYWTNEADTLQLGYLVNQQRLNKLVKLPKGDRELYVFSFTHLQNDKVYFYSASTIELDEKDLLKRVFLGFGSRKASWRVFKLTMTDMSPEQAHSPLSIPDSVSSKIKKQNQAPSARLMARLKSLRFIVHITDITSDSGQRHYSEYTYDRSNLSHLKIFGHARNRPPASITTYRYRYHDQRMEKRYLLRSQLVMTSLNGEHSWQGVSEDISVRGLRIELTREFDRETDTIVEVGFPKLQELTEQYDVMKLRYRVVYYNEDKNILHLKACDGETGKVARQFFDNLIKQNKDALKAYPEEEDIAGIGHALRCINARNIPSLAFVMGKEGIRYLPQSAVISQRDESINQVAAHFAPRHQLNFEFMFRDRNLEAPFIQHGIKQIKLEQLPLRQELYIAYDPAKKQSKMAVMPRFDTRFSTDEARLNFINDAMGRGQFIALHVLLTTTGKPDMDMLQAEMNYVSMYAIHRARELEARIWNIVACAHLVDITDEVLGRYNIEPAQVKANRRFGRPAQPGNNAPA</sequence>
<keyword evidence="3" id="KW-1185">Reference proteome</keyword>
<evidence type="ECO:0000313" key="3">
    <source>
        <dbReference type="Proteomes" id="UP000262073"/>
    </source>
</evidence>
<dbReference type="Gene3D" id="2.40.10.220">
    <property type="entry name" value="predicted glycosyltransferase like domains"/>
    <property type="match status" value="2"/>
</dbReference>
<dbReference type="InterPro" id="IPR009875">
    <property type="entry name" value="PilZ_domain"/>
</dbReference>
<reference evidence="2 3" key="1">
    <citation type="submission" date="2018-08" db="EMBL/GenBank/DDBJ databases">
        <title>Salinimonas sediminis sp. nov., a piezophilic bacterium isolated from a deep-sea sediment sample from the New Britain Trench.</title>
        <authorList>
            <person name="Cao J."/>
        </authorList>
    </citation>
    <scope>NUCLEOTIDE SEQUENCE [LARGE SCALE GENOMIC DNA]</scope>
    <source>
        <strain evidence="2 3">N102</strain>
    </source>
</reference>
<protein>
    <submittedName>
        <fullName evidence="2">PilZ domain-containing protein</fullName>
    </submittedName>
</protein>
<evidence type="ECO:0000259" key="1">
    <source>
        <dbReference type="Pfam" id="PF07238"/>
    </source>
</evidence>
<name>A0A346NNT9_9ALTE</name>
<feature type="domain" description="PilZ" evidence="1">
    <location>
        <begin position="151"/>
        <end position="209"/>
    </location>
</feature>
<gene>
    <name evidence="2" type="ORF">D0Y50_13055</name>
</gene>
<dbReference type="SUPFAM" id="SSF141371">
    <property type="entry name" value="PilZ domain-like"/>
    <property type="match status" value="1"/>
</dbReference>
<dbReference type="Proteomes" id="UP000262073">
    <property type="component" value="Chromosome"/>
</dbReference>
<dbReference type="Pfam" id="PF07238">
    <property type="entry name" value="PilZ"/>
    <property type="match status" value="2"/>
</dbReference>
<dbReference type="KEGG" id="salm:D0Y50_13055"/>
<dbReference type="OrthoDB" id="6208912at2"/>
<dbReference type="EMBL" id="CP031769">
    <property type="protein sequence ID" value="AXR07196.1"/>
    <property type="molecule type" value="Genomic_DNA"/>
</dbReference>
<dbReference type="GO" id="GO:0035438">
    <property type="term" value="F:cyclic-di-GMP binding"/>
    <property type="evidence" value="ECO:0007669"/>
    <property type="project" value="InterPro"/>
</dbReference>
<organism evidence="2 3">
    <name type="scientific">Salinimonas sediminis</name>
    <dbReference type="NCBI Taxonomy" id="2303538"/>
    <lineage>
        <taxon>Bacteria</taxon>
        <taxon>Pseudomonadati</taxon>
        <taxon>Pseudomonadota</taxon>
        <taxon>Gammaproteobacteria</taxon>
        <taxon>Alteromonadales</taxon>
        <taxon>Alteromonadaceae</taxon>
        <taxon>Alteromonas/Salinimonas group</taxon>
        <taxon>Salinimonas</taxon>
    </lineage>
</organism>
<dbReference type="RefSeq" id="WP_117317328.1">
    <property type="nucleotide sequence ID" value="NZ_CP031769.1"/>
</dbReference>
<proteinExistence type="predicted"/>
<accession>A0A346NNT9</accession>
<dbReference type="AlphaFoldDB" id="A0A346NNT9"/>
<evidence type="ECO:0000313" key="2">
    <source>
        <dbReference type="EMBL" id="AXR07196.1"/>
    </source>
</evidence>
<feature type="domain" description="PilZ" evidence="1">
    <location>
        <begin position="496"/>
        <end position="591"/>
    </location>
</feature>